<dbReference type="InterPro" id="IPR018368">
    <property type="entry name" value="ClpA/B_CS1"/>
</dbReference>
<dbReference type="FunFam" id="3.40.50.300:FF:000010">
    <property type="entry name" value="Chaperone clpB 1, putative"/>
    <property type="match status" value="1"/>
</dbReference>
<dbReference type="InterPro" id="IPR017730">
    <property type="entry name" value="Chaperonin_ClpB"/>
</dbReference>
<dbReference type="AlphaFoldDB" id="A0A2S8F5N9"/>
<dbReference type="InterPro" id="IPR028299">
    <property type="entry name" value="ClpA/B_CS2"/>
</dbReference>
<evidence type="ECO:0000259" key="12">
    <source>
        <dbReference type="PROSITE" id="PS51903"/>
    </source>
</evidence>
<evidence type="ECO:0000256" key="2">
    <source>
        <dbReference type="ARBA" id="ARBA00017574"/>
    </source>
</evidence>
<evidence type="ECO:0000256" key="10">
    <source>
        <dbReference type="RuleBase" id="RU004432"/>
    </source>
</evidence>
<protein>
    <recommendedName>
        <fullName evidence="2 11">Chaperone protein ClpB</fullName>
    </recommendedName>
</protein>
<evidence type="ECO:0000256" key="6">
    <source>
        <dbReference type="ARBA" id="ARBA00023054"/>
    </source>
</evidence>
<accession>A0A2S8F5N9</accession>
<feature type="domain" description="Clp R" evidence="12">
    <location>
        <begin position="5"/>
        <end position="148"/>
    </location>
</feature>
<dbReference type="EMBL" id="PUIA01000057">
    <property type="protein sequence ID" value="PQO27479.1"/>
    <property type="molecule type" value="Genomic_DNA"/>
</dbReference>
<dbReference type="GO" id="GO:0005737">
    <property type="term" value="C:cytoplasm"/>
    <property type="evidence" value="ECO:0007669"/>
    <property type="project" value="UniProtKB-SubCell"/>
</dbReference>
<dbReference type="Gene3D" id="1.10.8.60">
    <property type="match status" value="1"/>
</dbReference>
<dbReference type="SMART" id="SM01086">
    <property type="entry name" value="ClpB_D2-small"/>
    <property type="match status" value="1"/>
</dbReference>
<dbReference type="GO" id="GO:0042026">
    <property type="term" value="P:protein refolding"/>
    <property type="evidence" value="ECO:0007669"/>
    <property type="project" value="UniProtKB-UniRule"/>
</dbReference>
<keyword evidence="5 10" id="KW-0067">ATP-binding</keyword>
<evidence type="ECO:0000256" key="7">
    <source>
        <dbReference type="ARBA" id="ARBA00023186"/>
    </source>
</evidence>
<comment type="subcellular location">
    <subcellularLocation>
        <location evidence="11">Cytoplasm</location>
    </subcellularLocation>
</comment>
<organism evidence="13 14">
    <name type="scientific">Blastopirellula marina</name>
    <dbReference type="NCBI Taxonomy" id="124"/>
    <lineage>
        <taxon>Bacteria</taxon>
        <taxon>Pseudomonadati</taxon>
        <taxon>Planctomycetota</taxon>
        <taxon>Planctomycetia</taxon>
        <taxon>Pirellulales</taxon>
        <taxon>Pirellulaceae</taxon>
        <taxon>Blastopirellula</taxon>
    </lineage>
</organism>
<dbReference type="Gene3D" id="1.10.1780.10">
    <property type="entry name" value="Clp, N-terminal domain"/>
    <property type="match status" value="1"/>
</dbReference>
<reference evidence="13 14" key="1">
    <citation type="submission" date="2018-02" db="EMBL/GenBank/DDBJ databases">
        <title>Comparative genomes isolates from brazilian mangrove.</title>
        <authorList>
            <person name="Araujo J.E."/>
            <person name="Taketani R.G."/>
            <person name="Silva M.C.P."/>
            <person name="Loureco M.V."/>
            <person name="Andreote F.D."/>
        </authorList>
    </citation>
    <scope>NUCLEOTIDE SEQUENCE [LARGE SCALE GENOMIC DNA]</scope>
    <source>
        <strain evidence="13 14">HEX-2 MGV</strain>
    </source>
</reference>
<dbReference type="PANTHER" id="PTHR11638">
    <property type="entry name" value="ATP-DEPENDENT CLP PROTEASE"/>
    <property type="match status" value="1"/>
</dbReference>
<dbReference type="PANTHER" id="PTHR11638:SF18">
    <property type="entry name" value="HEAT SHOCK PROTEIN 104"/>
    <property type="match status" value="1"/>
</dbReference>
<dbReference type="Pfam" id="PF17871">
    <property type="entry name" value="AAA_lid_9"/>
    <property type="match status" value="1"/>
</dbReference>
<keyword evidence="4 10" id="KW-0547">Nucleotide-binding</keyword>
<dbReference type="OrthoDB" id="9803641at2"/>
<dbReference type="InterPro" id="IPR001270">
    <property type="entry name" value="ClpA/B"/>
</dbReference>
<dbReference type="CDD" id="cd19499">
    <property type="entry name" value="RecA-like_ClpB_Hsp104-like"/>
    <property type="match status" value="1"/>
</dbReference>
<keyword evidence="11" id="KW-0346">Stress response</keyword>
<evidence type="ECO:0000256" key="8">
    <source>
        <dbReference type="ARBA" id="ARBA00026057"/>
    </source>
</evidence>
<dbReference type="InterPro" id="IPR003593">
    <property type="entry name" value="AAA+_ATPase"/>
</dbReference>
<comment type="caution">
    <text evidence="13">The sequence shown here is derived from an EMBL/GenBank/DDBJ whole genome shotgun (WGS) entry which is preliminary data.</text>
</comment>
<dbReference type="FunFam" id="1.10.8.60:FF:000017">
    <property type="entry name" value="ATP-dependent chaperone ClpB"/>
    <property type="match status" value="1"/>
</dbReference>
<comment type="subunit">
    <text evidence="11">Homohexamer; The oligomerization is ATP-dependent.</text>
</comment>
<dbReference type="GO" id="GO:0005524">
    <property type="term" value="F:ATP binding"/>
    <property type="evidence" value="ECO:0007669"/>
    <property type="project" value="UniProtKB-UniRule"/>
</dbReference>
<comment type="function">
    <text evidence="11">Part of a stress-induced multi-chaperone system, it is involved in the recovery of the cell from heat-induced damage, in cooperation with DnaK, DnaJ and GrpE.</text>
</comment>
<dbReference type="SUPFAM" id="SSF81923">
    <property type="entry name" value="Double Clp-N motif"/>
    <property type="match status" value="1"/>
</dbReference>
<dbReference type="PROSITE" id="PS00870">
    <property type="entry name" value="CLPAB_1"/>
    <property type="match status" value="1"/>
</dbReference>
<dbReference type="Pfam" id="PF00004">
    <property type="entry name" value="AAA"/>
    <property type="match status" value="1"/>
</dbReference>
<name>A0A2S8F5N9_9BACT</name>
<dbReference type="InterPro" id="IPR003959">
    <property type="entry name" value="ATPase_AAA_core"/>
</dbReference>
<evidence type="ECO:0000256" key="5">
    <source>
        <dbReference type="ARBA" id="ARBA00022840"/>
    </source>
</evidence>
<proteinExistence type="inferred from homology"/>
<dbReference type="InterPro" id="IPR041546">
    <property type="entry name" value="ClpA/ClpB_AAA_lid"/>
</dbReference>
<feature type="coiled-coil region" evidence="11">
    <location>
        <begin position="414"/>
        <end position="467"/>
    </location>
</feature>
<evidence type="ECO:0000256" key="9">
    <source>
        <dbReference type="PROSITE-ProRule" id="PRU01251"/>
    </source>
</evidence>
<dbReference type="Pfam" id="PF10431">
    <property type="entry name" value="ClpB_D2-small"/>
    <property type="match status" value="1"/>
</dbReference>
<dbReference type="Gene3D" id="3.40.50.300">
    <property type="entry name" value="P-loop containing nucleotide triphosphate hydrolases"/>
    <property type="match status" value="3"/>
</dbReference>
<dbReference type="GO" id="GO:0034605">
    <property type="term" value="P:cellular response to heat"/>
    <property type="evidence" value="ECO:0007669"/>
    <property type="project" value="TreeGrafter"/>
</dbReference>
<dbReference type="RefSeq" id="WP_105356268.1">
    <property type="nucleotide sequence ID" value="NZ_PUIA01000057.1"/>
</dbReference>
<dbReference type="FunFam" id="3.40.50.300:FF:000120">
    <property type="entry name" value="ATP-dependent chaperone ClpB"/>
    <property type="match status" value="1"/>
</dbReference>
<evidence type="ECO:0000256" key="1">
    <source>
        <dbReference type="ARBA" id="ARBA00008675"/>
    </source>
</evidence>
<sequence>MTPRFDKYTIKAQEAVQLAQRMATDARNTALSPLHLLAALLKEDGGIVRPLLEKIGASRGQLESMVKSEIGRLSTVTGGDGQLRLSSELDQVFQAAQKQADTMKDEFVSTEHLMLALTQVASKAKDLLQVNAVTEKDILAALREVRGNTRVTSESPEDTFQALQKYGIDLVERAEKGKLDPVIGRDEEIRRTVQVLSRRTKNNPVLIGEPGVGKTAIAEGLALRIVQGDVPQSLKNKRVIALDMGALVAGAKFRGEFEERLKAVLKEVQDSQGSVVLFIDELHTVVGAGKAEGGADAANLLKPALARGELRCIGATTLDEYRQYIEKDAALERRFQPVYVGEPSIEDTIAILRGLKPRYEAHHGVKIKDSALVAAAKLSDRYITDRFLPDKAIDLVDEASSRLAIELESVPAEIDQVQRRLTQLQLADRQLAEETEEGAIQRREEIQDEMEEVKRQLASLREQWEAEKLGMGDVAQIREELAATDLEYSRLHSSIQETQSAGQPVSESDYQKLFELQKKHDALVQRMETESEVEKDETKSERRLLREQVTEDEIAEVVSQWTGVPIAKMLETERAKLLVLEERLHQRLVGQDEAVVAVANAVRRSRSGLQAANRPVGSFIFLGPTGVGKTELCKALAEALFDDEHAMVRIDMSEYMERHAVSRLIGAPPGYVGYEEGGKLTEAVRRRPYSVILLDEIEKAHHDVFNILLQVLDDGRLTDNHGHTVDFTNTIVVMTSNIGSQAIQQIAQEGGSDEEIRDAAQANLRTKFLPEFLNRIDDIIVFKPLVKEQIRSIVDFQTQGLAHQLAEQGMELVVSDAAKDALAEEGFDPLYGARPLKRVIQNRLQNQLATLLLKGDFKDGDRITVGYNGTEYTFTRSVAGVSTVESATVS</sequence>
<evidence type="ECO:0000256" key="4">
    <source>
        <dbReference type="ARBA" id="ARBA00022741"/>
    </source>
</evidence>
<keyword evidence="7 10" id="KW-0143">Chaperone</keyword>
<dbReference type="Pfam" id="PF02861">
    <property type="entry name" value="Clp_N"/>
    <property type="match status" value="1"/>
</dbReference>
<dbReference type="CDD" id="cd00009">
    <property type="entry name" value="AAA"/>
    <property type="match status" value="1"/>
</dbReference>
<dbReference type="InterPro" id="IPR027417">
    <property type="entry name" value="P-loop_NTPase"/>
</dbReference>
<dbReference type="GO" id="GO:0016887">
    <property type="term" value="F:ATP hydrolysis activity"/>
    <property type="evidence" value="ECO:0007669"/>
    <property type="project" value="InterPro"/>
</dbReference>
<dbReference type="InterPro" id="IPR004176">
    <property type="entry name" value="Clp_R_N"/>
</dbReference>
<dbReference type="Pfam" id="PF07724">
    <property type="entry name" value="AAA_2"/>
    <property type="match status" value="1"/>
</dbReference>
<dbReference type="InterPro" id="IPR019489">
    <property type="entry name" value="Clp_ATPase_C"/>
</dbReference>
<evidence type="ECO:0000256" key="3">
    <source>
        <dbReference type="ARBA" id="ARBA00022737"/>
    </source>
</evidence>
<dbReference type="FunFam" id="3.40.50.300:FF:000025">
    <property type="entry name" value="ATP-dependent Clp protease subunit"/>
    <property type="match status" value="1"/>
</dbReference>
<evidence type="ECO:0000256" key="11">
    <source>
        <dbReference type="RuleBase" id="RU362034"/>
    </source>
</evidence>
<keyword evidence="11" id="KW-0963">Cytoplasm</keyword>
<dbReference type="PROSITE" id="PS00871">
    <property type="entry name" value="CLPAB_2"/>
    <property type="match status" value="1"/>
</dbReference>
<dbReference type="PRINTS" id="PR00300">
    <property type="entry name" value="CLPPROTEASEA"/>
</dbReference>
<evidence type="ECO:0000313" key="14">
    <source>
        <dbReference type="Proteomes" id="UP000240009"/>
    </source>
</evidence>
<dbReference type="PROSITE" id="PS51903">
    <property type="entry name" value="CLP_R"/>
    <property type="match status" value="1"/>
</dbReference>
<dbReference type="NCBIfam" id="TIGR03346">
    <property type="entry name" value="chaperone_ClpB"/>
    <property type="match status" value="1"/>
</dbReference>
<dbReference type="InterPro" id="IPR050130">
    <property type="entry name" value="ClpA_ClpB"/>
</dbReference>
<keyword evidence="6 11" id="KW-0175">Coiled coil</keyword>
<dbReference type="InterPro" id="IPR036628">
    <property type="entry name" value="Clp_N_dom_sf"/>
</dbReference>
<evidence type="ECO:0000313" key="13">
    <source>
        <dbReference type="EMBL" id="PQO27479.1"/>
    </source>
</evidence>
<comment type="similarity">
    <text evidence="1 10">Belongs to the ClpA/ClpB family.</text>
</comment>
<gene>
    <name evidence="11 13" type="primary">clpB</name>
    <name evidence="13" type="ORF">C5Y96_18255</name>
</gene>
<dbReference type="SUPFAM" id="SSF52540">
    <property type="entry name" value="P-loop containing nucleoside triphosphate hydrolases"/>
    <property type="match status" value="2"/>
</dbReference>
<dbReference type="SMART" id="SM00382">
    <property type="entry name" value="AAA"/>
    <property type="match status" value="2"/>
</dbReference>
<comment type="subunit">
    <text evidence="8">Homohexamer. The oligomerization is ATP-dependent.</text>
</comment>
<dbReference type="Proteomes" id="UP000240009">
    <property type="component" value="Unassembled WGS sequence"/>
</dbReference>
<keyword evidence="3 9" id="KW-0677">Repeat</keyword>